<dbReference type="InterPro" id="IPR049730">
    <property type="entry name" value="SNF2/RAD54-like_C"/>
</dbReference>
<dbReference type="InterPro" id="IPR001650">
    <property type="entry name" value="Helicase_C-like"/>
</dbReference>
<dbReference type="GO" id="GO:0003677">
    <property type="term" value="F:DNA binding"/>
    <property type="evidence" value="ECO:0007669"/>
    <property type="project" value="UniProtKB-KW"/>
</dbReference>
<evidence type="ECO:0000256" key="3">
    <source>
        <dbReference type="ARBA" id="ARBA00022801"/>
    </source>
</evidence>
<evidence type="ECO:0000313" key="8">
    <source>
        <dbReference type="Proteomes" id="UP001162029"/>
    </source>
</evidence>
<dbReference type="GO" id="GO:0006338">
    <property type="term" value="P:chromatin remodeling"/>
    <property type="evidence" value="ECO:0007669"/>
    <property type="project" value="TreeGrafter"/>
</dbReference>
<accession>A0AAV0UD71</accession>
<dbReference type="PANTHER" id="PTHR45685">
    <property type="entry name" value="HELICASE SRCAP-RELATED"/>
    <property type="match status" value="1"/>
</dbReference>
<dbReference type="SMART" id="SM00490">
    <property type="entry name" value="HELICc"/>
    <property type="match status" value="1"/>
</dbReference>
<keyword evidence="3" id="KW-0378">Hydrolase</keyword>
<proteinExistence type="predicted"/>
<dbReference type="SUPFAM" id="SSF52540">
    <property type="entry name" value="P-loop containing nucleoside triphosphate hydrolases"/>
    <property type="match status" value="1"/>
</dbReference>
<dbReference type="CDD" id="cd18793">
    <property type="entry name" value="SF2_C_SNF"/>
    <property type="match status" value="1"/>
</dbReference>
<dbReference type="GO" id="GO:0005524">
    <property type="term" value="F:ATP binding"/>
    <property type="evidence" value="ECO:0007669"/>
    <property type="project" value="UniProtKB-KW"/>
</dbReference>
<dbReference type="PROSITE" id="PS51194">
    <property type="entry name" value="HELICASE_CTER"/>
    <property type="match status" value="1"/>
</dbReference>
<evidence type="ECO:0000256" key="2">
    <source>
        <dbReference type="ARBA" id="ARBA00022741"/>
    </source>
</evidence>
<evidence type="ECO:0000256" key="5">
    <source>
        <dbReference type="ARBA" id="ARBA00022840"/>
    </source>
</evidence>
<dbReference type="Proteomes" id="UP001162029">
    <property type="component" value="Unassembled WGS sequence"/>
</dbReference>
<keyword evidence="8" id="KW-1185">Reference proteome</keyword>
<evidence type="ECO:0000259" key="6">
    <source>
        <dbReference type="PROSITE" id="PS51194"/>
    </source>
</evidence>
<comment type="caution">
    <text evidence="7">The sequence shown here is derived from an EMBL/GenBank/DDBJ whole genome shotgun (WGS) entry which is preliminary data.</text>
</comment>
<sequence>MLVTHGNACLSKSQANCGKLQQLAVLLRTLKRGGHRCFIFTQMSSMLNILEVLLNLHGHTYFRLDGATKVQMLMERFNRDDKIFCFILSMRSGGLGINLTGADVVIFYDSDWNPAMDAQAQDHAHRIGQTRDLHIYRLVIARLPQHPTT</sequence>
<comment type="subcellular location">
    <subcellularLocation>
        <location evidence="1">Nucleus</location>
    </subcellularLocation>
</comment>
<reference evidence="7" key="1">
    <citation type="submission" date="2022-12" db="EMBL/GenBank/DDBJ databases">
        <authorList>
            <person name="Webb A."/>
        </authorList>
    </citation>
    <scope>NUCLEOTIDE SEQUENCE</scope>
    <source>
        <strain evidence="7">Pd1</strain>
    </source>
</reference>
<evidence type="ECO:0000313" key="7">
    <source>
        <dbReference type="EMBL" id="CAI5734941.1"/>
    </source>
</evidence>
<dbReference type="GO" id="GO:0004386">
    <property type="term" value="F:helicase activity"/>
    <property type="evidence" value="ECO:0007669"/>
    <property type="project" value="UniProtKB-KW"/>
</dbReference>
<organism evidence="7 8">
    <name type="scientific">Peronospora destructor</name>
    <dbReference type="NCBI Taxonomy" id="86335"/>
    <lineage>
        <taxon>Eukaryota</taxon>
        <taxon>Sar</taxon>
        <taxon>Stramenopiles</taxon>
        <taxon>Oomycota</taxon>
        <taxon>Peronosporomycetes</taxon>
        <taxon>Peronosporales</taxon>
        <taxon>Peronosporaceae</taxon>
        <taxon>Peronospora</taxon>
    </lineage>
</organism>
<feature type="domain" description="Helicase C-terminal" evidence="6">
    <location>
        <begin position="19"/>
        <end position="149"/>
    </location>
</feature>
<dbReference type="GO" id="GO:0016887">
    <property type="term" value="F:ATP hydrolysis activity"/>
    <property type="evidence" value="ECO:0007669"/>
    <property type="project" value="TreeGrafter"/>
</dbReference>
<name>A0AAV0UD71_9STRA</name>
<dbReference type="Gene3D" id="3.40.50.300">
    <property type="entry name" value="P-loop containing nucleotide triphosphate hydrolases"/>
    <property type="match status" value="1"/>
</dbReference>
<dbReference type="GO" id="GO:0000812">
    <property type="term" value="C:Swr1 complex"/>
    <property type="evidence" value="ECO:0007669"/>
    <property type="project" value="TreeGrafter"/>
</dbReference>
<dbReference type="InterPro" id="IPR027417">
    <property type="entry name" value="P-loop_NTPase"/>
</dbReference>
<evidence type="ECO:0000256" key="1">
    <source>
        <dbReference type="ARBA" id="ARBA00004123"/>
    </source>
</evidence>
<keyword evidence="4" id="KW-0347">Helicase</keyword>
<dbReference type="EMBL" id="CANTFM010001086">
    <property type="protein sequence ID" value="CAI5734941.1"/>
    <property type="molecule type" value="Genomic_DNA"/>
</dbReference>
<protein>
    <recommendedName>
        <fullName evidence="6">Helicase C-terminal domain-containing protein</fullName>
    </recommendedName>
</protein>
<dbReference type="AlphaFoldDB" id="A0AAV0UD71"/>
<keyword evidence="5" id="KW-0067">ATP-binding</keyword>
<dbReference type="Pfam" id="PF00271">
    <property type="entry name" value="Helicase_C"/>
    <property type="match status" value="1"/>
</dbReference>
<gene>
    <name evidence="7" type="ORF">PDE001_LOCUS5864</name>
</gene>
<keyword evidence="2" id="KW-0547">Nucleotide-binding</keyword>
<dbReference type="InterPro" id="IPR050520">
    <property type="entry name" value="INO80/SWR1_helicase"/>
</dbReference>
<evidence type="ECO:0000256" key="4">
    <source>
        <dbReference type="ARBA" id="ARBA00022806"/>
    </source>
</evidence>
<dbReference type="PANTHER" id="PTHR45685:SF1">
    <property type="entry name" value="HELICASE SRCAP"/>
    <property type="match status" value="1"/>
</dbReference>
<dbReference type="GO" id="GO:0042393">
    <property type="term" value="F:histone binding"/>
    <property type="evidence" value="ECO:0007669"/>
    <property type="project" value="TreeGrafter"/>
</dbReference>